<keyword evidence="1" id="KW-0732">Signal</keyword>
<dbReference type="RefSeq" id="WP_157739595.1">
    <property type="nucleotide sequence ID" value="NZ_BMHF01000005.1"/>
</dbReference>
<name>A0ABQ1FXE5_9BACL</name>
<reference evidence="3" key="1">
    <citation type="journal article" date="2019" name="Int. J. Syst. Evol. Microbiol.">
        <title>The Global Catalogue of Microorganisms (GCM) 10K type strain sequencing project: providing services to taxonomists for standard genome sequencing and annotation.</title>
        <authorList>
            <consortium name="The Broad Institute Genomics Platform"/>
            <consortium name="The Broad Institute Genome Sequencing Center for Infectious Disease"/>
            <person name="Wu L."/>
            <person name="Ma J."/>
        </authorList>
    </citation>
    <scope>NUCLEOTIDE SEQUENCE [LARGE SCALE GENOMIC DNA]</scope>
    <source>
        <strain evidence="3">CGMCC 1.15044</strain>
    </source>
</reference>
<proteinExistence type="predicted"/>
<feature type="signal peptide" evidence="1">
    <location>
        <begin position="1"/>
        <end position="26"/>
    </location>
</feature>
<organism evidence="2 3">
    <name type="scientific">Paenibacillus physcomitrellae</name>
    <dbReference type="NCBI Taxonomy" id="1619311"/>
    <lineage>
        <taxon>Bacteria</taxon>
        <taxon>Bacillati</taxon>
        <taxon>Bacillota</taxon>
        <taxon>Bacilli</taxon>
        <taxon>Bacillales</taxon>
        <taxon>Paenibacillaceae</taxon>
        <taxon>Paenibacillus</taxon>
    </lineage>
</organism>
<dbReference type="EMBL" id="BMHF01000005">
    <property type="protein sequence ID" value="GGA33244.1"/>
    <property type="molecule type" value="Genomic_DNA"/>
</dbReference>
<gene>
    <name evidence="2" type="ORF">GCM10010917_17970</name>
</gene>
<evidence type="ECO:0000313" key="2">
    <source>
        <dbReference type="EMBL" id="GGA33244.1"/>
    </source>
</evidence>
<feature type="chain" id="PRO_5046737555" evidence="1">
    <location>
        <begin position="27"/>
        <end position="167"/>
    </location>
</feature>
<sequence length="167" mass="18186">MMLRKLQILSAAGLLTVVMTAGIAYAAPQAGDSLQSWYQKSYKQAVQRIELNLVKSVPLKLGKTVFKAVNAEGESGTSQIRDWQRQSLSTLNSEIDQRTEAYSREINEAKSDLLGSHGQGGSIRQQFADHTDQAKQHADEQLELAAGNLLDGLLNPQGTAGILPDEH</sequence>
<evidence type="ECO:0000256" key="1">
    <source>
        <dbReference type="SAM" id="SignalP"/>
    </source>
</evidence>
<keyword evidence="3" id="KW-1185">Reference proteome</keyword>
<comment type="caution">
    <text evidence="2">The sequence shown here is derived from an EMBL/GenBank/DDBJ whole genome shotgun (WGS) entry which is preliminary data.</text>
</comment>
<evidence type="ECO:0000313" key="3">
    <source>
        <dbReference type="Proteomes" id="UP000609323"/>
    </source>
</evidence>
<protein>
    <submittedName>
        <fullName evidence="2">Uncharacterized protein</fullName>
    </submittedName>
</protein>
<dbReference type="Proteomes" id="UP000609323">
    <property type="component" value="Unassembled WGS sequence"/>
</dbReference>
<accession>A0ABQ1FXE5</accession>